<reference evidence="2 3" key="1">
    <citation type="submission" date="2014-11" db="EMBL/GenBank/DDBJ databases">
        <authorList>
            <person name="Zhu J."/>
            <person name="Qi W."/>
            <person name="Song R."/>
        </authorList>
    </citation>
    <scope>NUCLEOTIDE SEQUENCE [LARGE SCALE GENOMIC DNA]</scope>
</reference>
<dbReference type="AlphaFoldDB" id="A0A0G4GYC1"/>
<keyword evidence="1" id="KW-0732">Signal</keyword>
<dbReference type="VEuPathDB" id="CryptoDB:Vbra_19069"/>
<dbReference type="InParanoid" id="A0A0G4GYC1"/>
<name>A0A0G4GYC1_VITBC</name>
<evidence type="ECO:0000313" key="3">
    <source>
        <dbReference type="Proteomes" id="UP000041254"/>
    </source>
</evidence>
<evidence type="ECO:0000256" key="1">
    <source>
        <dbReference type="SAM" id="SignalP"/>
    </source>
</evidence>
<dbReference type="EMBL" id="CDMY01000878">
    <property type="protein sequence ID" value="CEM36104.1"/>
    <property type="molecule type" value="Genomic_DNA"/>
</dbReference>
<gene>
    <name evidence="2" type="ORF">Vbra_19069</name>
</gene>
<keyword evidence="3" id="KW-1185">Reference proteome</keyword>
<feature type="chain" id="PRO_5005190827" evidence="1">
    <location>
        <begin position="20"/>
        <end position="207"/>
    </location>
</feature>
<sequence>MGATFIIGLFSLPLLPSQAVRQPQVPRFVSSGFIAAVSPSRRKAASPSALSAVYSLEQAMIALSGGLQISKLYVLAGQPDSEELLRLLSDKSIAVTTCVISDNFDEEGISLMTKAGGARAVDELTPAVELGGESIVVGKDSVLAVLARAFPEAGIAGGAAGSGAEERSEMERLQLASHMKGRREGWMWKGHDIVGNIQKNRDHHGDT</sequence>
<dbReference type="Proteomes" id="UP000041254">
    <property type="component" value="Unassembled WGS sequence"/>
</dbReference>
<protein>
    <submittedName>
        <fullName evidence="2">Uncharacterized protein</fullName>
    </submittedName>
</protein>
<evidence type="ECO:0000313" key="2">
    <source>
        <dbReference type="EMBL" id="CEM36104.1"/>
    </source>
</evidence>
<organism evidence="2 3">
    <name type="scientific">Vitrella brassicaformis (strain CCMP3155)</name>
    <dbReference type="NCBI Taxonomy" id="1169540"/>
    <lineage>
        <taxon>Eukaryota</taxon>
        <taxon>Sar</taxon>
        <taxon>Alveolata</taxon>
        <taxon>Colpodellida</taxon>
        <taxon>Vitrellaceae</taxon>
        <taxon>Vitrella</taxon>
    </lineage>
</organism>
<feature type="signal peptide" evidence="1">
    <location>
        <begin position="1"/>
        <end position="19"/>
    </location>
</feature>
<accession>A0A0G4GYC1</accession>
<proteinExistence type="predicted"/>